<evidence type="ECO:0000256" key="1">
    <source>
        <dbReference type="ARBA" id="ARBA00022898"/>
    </source>
</evidence>
<dbReference type="Pfam" id="PF01041">
    <property type="entry name" value="DegT_DnrJ_EryC1"/>
    <property type="match status" value="1"/>
</dbReference>
<sequence length="199" mass="21427">MNIPLVDLKIQYENLKSEIDAAISKVICDTAFIGGPYVEAFEEDFANYCEVKHCIGVGNGTDALFGALMALGIGHGHEVITAANSFIATSESITMSGARVVFVDINPDTYTIDIDKIEERITEKTRAIMPVHLYGHPSDMDAIMSLSNKYNLRVVEDAAQAHGALYKRQPVGSIGDIGCFSFYPGKNLGAYGDAGAIVT</sequence>
<dbReference type="GO" id="GO:0030170">
    <property type="term" value="F:pyridoxal phosphate binding"/>
    <property type="evidence" value="ECO:0007669"/>
    <property type="project" value="TreeGrafter"/>
</dbReference>
<dbReference type="AlphaFoldDB" id="X0WM55"/>
<dbReference type="PANTHER" id="PTHR30244:SF36">
    <property type="entry name" value="3-OXO-GLUCOSE-6-PHOSPHATE:GLUTAMATE AMINOTRANSFERASE"/>
    <property type="match status" value="1"/>
</dbReference>
<dbReference type="EMBL" id="BARS01037376">
    <property type="protein sequence ID" value="GAG25588.1"/>
    <property type="molecule type" value="Genomic_DNA"/>
</dbReference>
<dbReference type="InterPro" id="IPR015421">
    <property type="entry name" value="PyrdxlP-dep_Trfase_major"/>
</dbReference>
<dbReference type="InterPro" id="IPR015424">
    <property type="entry name" value="PyrdxlP-dep_Trfase"/>
</dbReference>
<dbReference type="InterPro" id="IPR000653">
    <property type="entry name" value="DegT/StrS_aminotransferase"/>
</dbReference>
<accession>X0WM55</accession>
<comment type="caution">
    <text evidence="2">The sequence shown here is derived from an EMBL/GenBank/DDBJ whole genome shotgun (WGS) entry which is preliminary data.</text>
</comment>
<dbReference type="GO" id="GO:0008483">
    <property type="term" value="F:transaminase activity"/>
    <property type="evidence" value="ECO:0007669"/>
    <property type="project" value="TreeGrafter"/>
</dbReference>
<evidence type="ECO:0000313" key="2">
    <source>
        <dbReference type="EMBL" id="GAG25588.1"/>
    </source>
</evidence>
<gene>
    <name evidence="2" type="ORF">S01H1_57322</name>
</gene>
<proteinExistence type="predicted"/>
<dbReference type="Gene3D" id="3.40.640.10">
    <property type="entry name" value="Type I PLP-dependent aspartate aminotransferase-like (Major domain)"/>
    <property type="match status" value="1"/>
</dbReference>
<reference evidence="2" key="1">
    <citation type="journal article" date="2014" name="Front. Microbiol.">
        <title>High frequency of phylogenetically diverse reductive dehalogenase-homologous genes in deep subseafloor sedimentary metagenomes.</title>
        <authorList>
            <person name="Kawai M."/>
            <person name="Futagami T."/>
            <person name="Toyoda A."/>
            <person name="Takaki Y."/>
            <person name="Nishi S."/>
            <person name="Hori S."/>
            <person name="Arai W."/>
            <person name="Tsubouchi T."/>
            <person name="Morono Y."/>
            <person name="Uchiyama I."/>
            <person name="Ito T."/>
            <person name="Fujiyama A."/>
            <person name="Inagaki F."/>
            <person name="Takami H."/>
        </authorList>
    </citation>
    <scope>NUCLEOTIDE SEQUENCE</scope>
    <source>
        <strain evidence="2">Expedition CK06-06</strain>
    </source>
</reference>
<protein>
    <recommendedName>
        <fullName evidence="3">Erythromycin biosynthesis sensory transduction protein eryC1</fullName>
    </recommendedName>
</protein>
<dbReference type="GO" id="GO:0000271">
    <property type="term" value="P:polysaccharide biosynthetic process"/>
    <property type="evidence" value="ECO:0007669"/>
    <property type="project" value="TreeGrafter"/>
</dbReference>
<keyword evidence="1" id="KW-0663">Pyridoxal phosphate</keyword>
<organism evidence="2">
    <name type="scientific">marine sediment metagenome</name>
    <dbReference type="NCBI Taxonomy" id="412755"/>
    <lineage>
        <taxon>unclassified sequences</taxon>
        <taxon>metagenomes</taxon>
        <taxon>ecological metagenomes</taxon>
    </lineage>
</organism>
<dbReference type="SUPFAM" id="SSF53383">
    <property type="entry name" value="PLP-dependent transferases"/>
    <property type="match status" value="1"/>
</dbReference>
<evidence type="ECO:0008006" key="3">
    <source>
        <dbReference type="Google" id="ProtNLM"/>
    </source>
</evidence>
<dbReference type="PANTHER" id="PTHR30244">
    <property type="entry name" value="TRANSAMINASE"/>
    <property type="match status" value="1"/>
</dbReference>
<name>X0WM55_9ZZZZ</name>
<feature type="non-terminal residue" evidence="2">
    <location>
        <position position="199"/>
    </location>
</feature>